<dbReference type="InterPro" id="IPR023140">
    <property type="entry name" value="DUF357"/>
</dbReference>
<evidence type="ECO:0000259" key="1">
    <source>
        <dbReference type="Pfam" id="PF04010"/>
    </source>
</evidence>
<name>A0AA37BR38_9ARCH</name>
<evidence type="ECO:0000313" key="2">
    <source>
        <dbReference type="EMBL" id="GGM72343.1"/>
    </source>
</evidence>
<keyword evidence="3" id="KW-1185">Reference proteome</keyword>
<sequence length="95" mass="10833">MSDLSERVERYLRLKEEALSVLSIGVPRDSFLYAFASDCLDMARRYFSDAEHFHSVGDDINALSAINYAYGWIDAGVRLGVLDGKGDHRLFTHYR</sequence>
<feature type="domain" description="DUF357" evidence="1">
    <location>
        <begin position="10"/>
        <end position="82"/>
    </location>
</feature>
<gene>
    <name evidence="2" type="ORF">GCM10007108_08160</name>
</gene>
<evidence type="ECO:0000313" key="3">
    <source>
        <dbReference type="Proteomes" id="UP000632195"/>
    </source>
</evidence>
<reference evidence="2" key="1">
    <citation type="journal article" date="2014" name="Int. J. Syst. Evol. Microbiol.">
        <title>Complete genome sequence of Corynebacterium casei LMG S-19264T (=DSM 44701T), isolated from a smear-ripened cheese.</title>
        <authorList>
            <consortium name="US DOE Joint Genome Institute (JGI-PGF)"/>
            <person name="Walter F."/>
            <person name="Albersmeier A."/>
            <person name="Kalinowski J."/>
            <person name="Ruckert C."/>
        </authorList>
    </citation>
    <scope>NUCLEOTIDE SEQUENCE</scope>
    <source>
        <strain evidence="2">JCM 13583</strain>
    </source>
</reference>
<dbReference type="RefSeq" id="WP_188680537.1">
    <property type="nucleotide sequence ID" value="NZ_BMNY01000001.1"/>
</dbReference>
<reference evidence="2" key="2">
    <citation type="submission" date="2022-09" db="EMBL/GenBank/DDBJ databases">
        <authorList>
            <person name="Sun Q."/>
            <person name="Ohkuma M."/>
        </authorList>
    </citation>
    <scope>NUCLEOTIDE SEQUENCE</scope>
    <source>
        <strain evidence="2">JCM 13583</strain>
    </source>
</reference>
<protein>
    <recommendedName>
        <fullName evidence="1">DUF357 domain-containing protein</fullName>
    </recommendedName>
</protein>
<dbReference type="InterPro" id="IPR036809">
    <property type="entry name" value="AF1782-like_sf"/>
</dbReference>
<accession>A0AA37BR38</accession>
<comment type="caution">
    <text evidence="2">The sequence shown here is derived from an EMBL/GenBank/DDBJ whole genome shotgun (WGS) entry which is preliminary data.</text>
</comment>
<dbReference type="EMBL" id="BMNY01000001">
    <property type="protein sequence ID" value="GGM72343.1"/>
    <property type="molecule type" value="Genomic_DNA"/>
</dbReference>
<organism evidence="2 3">
    <name type="scientific">Thermogymnomonas acidicola</name>
    <dbReference type="NCBI Taxonomy" id="399579"/>
    <lineage>
        <taxon>Archaea</taxon>
        <taxon>Methanobacteriati</taxon>
        <taxon>Thermoplasmatota</taxon>
        <taxon>Thermoplasmata</taxon>
        <taxon>Thermoplasmatales</taxon>
        <taxon>Thermogymnomonas</taxon>
    </lineage>
</organism>
<dbReference type="SUPFAM" id="SSF158372">
    <property type="entry name" value="AF1782-like"/>
    <property type="match status" value="1"/>
</dbReference>
<dbReference type="Pfam" id="PF04010">
    <property type="entry name" value="DUF357"/>
    <property type="match status" value="1"/>
</dbReference>
<proteinExistence type="predicted"/>
<dbReference type="Gene3D" id="1.20.1270.90">
    <property type="entry name" value="AF1782-like"/>
    <property type="match status" value="1"/>
</dbReference>
<dbReference type="AlphaFoldDB" id="A0AA37BR38"/>
<dbReference type="Proteomes" id="UP000632195">
    <property type="component" value="Unassembled WGS sequence"/>
</dbReference>